<reference evidence="4" key="1">
    <citation type="submission" date="2025-08" db="UniProtKB">
        <authorList>
            <consortium name="RefSeq"/>
        </authorList>
    </citation>
    <scope>IDENTIFICATION</scope>
    <source>
        <tissue evidence="4">Gonad</tissue>
    </source>
</reference>
<dbReference type="AlphaFoldDB" id="A0A6P4YNE4"/>
<dbReference type="Proteomes" id="UP000515135">
    <property type="component" value="Unplaced"/>
</dbReference>
<keyword evidence="1" id="KW-0880">Kelch repeat</keyword>
<dbReference type="Gene3D" id="2.120.10.80">
    <property type="entry name" value="Kelch-type beta propeller"/>
    <property type="match status" value="1"/>
</dbReference>
<dbReference type="RefSeq" id="XP_019630995.1">
    <property type="nucleotide sequence ID" value="XM_019775436.1"/>
</dbReference>
<dbReference type="PANTHER" id="PTHR24412">
    <property type="entry name" value="KELCH PROTEIN"/>
    <property type="match status" value="1"/>
</dbReference>
<dbReference type="Pfam" id="PF01344">
    <property type="entry name" value="Kelch_1"/>
    <property type="match status" value="3"/>
</dbReference>
<dbReference type="SMART" id="SM00612">
    <property type="entry name" value="Kelch"/>
    <property type="match status" value="3"/>
</dbReference>
<dbReference type="OrthoDB" id="45365at2759"/>
<evidence type="ECO:0000256" key="1">
    <source>
        <dbReference type="ARBA" id="ARBA00022441"/>
    </source>
</evidence>
<keyword evidence="3" id="KW-1185">Reference proteome</keyword>
<accession>A0A6P4YNE4</accession>
<protein>
    <submittedName>
        <fullName evidence="4">Kelch-like protein 24</fullName>
    </submittedName>
</protein>
<dbReference type="KEGG" id="bbel:109474939"/>
<dbReference type="SUPFAM" id="SSF117281">
    <property type="entry name" value="Kelch motif"/>
    <property type="match status" value="1"/>
</dbReference>
<dbReference type="GeneID" id="109474939"/>
<organism evidence="3 4">
    <name type="scientific">Branchiostoma belcheri</name>
    <name type="common">Amphioxus</name>
    <dbReference type="NCBI Taxonomy" id="7741"/>
    <lineage>
        <taxon>Eukaryota</taxon>
        <taxon>Metazoa</taxon>
        <taxon>Chordata</taxon>
        <taxon>Cephalochordata</taxon>
        <taxon>Leptocardii</taxon>
        <taxon>Amphioxiformes</taxon>
        <taxon>Branchiostomatidae</taxon>
        <taxon>Branchiostoma</taxon>
    </lineage>
</organism>
<evidence type="ECO:0000313" key="4">
    <source>
        <dbReference type="RefSeq" id="XP_019630995.1"/>
    </source>
</evidence>
<evidence type="ECO:0000256" key="2">
    <source>
        <dbReference type="ARBA" id="ARBA00022737"/>
    </source>
</evidence>
<gene>
    <name evidence="4" type="primary">LOC109474939</name>
</gene>
<sequence>MNTERYDHSLAVLNGKVYAVGGKNDTIPALTSVEVYNRRENVWEEGVALPQARCKYAIAVLDGCIYVIGGYDADQKQTSTVYRLKPGDSHWQPQKDMPVRGAGIAAAALNGNIYVAGLRSKVMCFKPSECGGSWSVAANTGVGRLCGMAVCNGRILIYGGYDNGNGSKDVMCLIPKHQSLARIGCMKQGLFAHACVTILRYKKESSYRLY</sequence>
<dbReference type="InterPro" id="IPR015915">
    <property type="entry name" value="Kelch-typ_b-propeller"/>
</dbReference>
<keyword evidence="2" id="KW-0677">Repeat</keyword>
<proteinExistence type="predicted"/>
<name>A0A6P4YNE4_BRABE</name>
<dbReference type="InterPro" id="IPR006652">
    <property type="entry name" value="Kelch_1"/>
</dbReference>
<dbReference type="PANTHER" id="PTHR24412:SF272">
    <property type="entry name" value="KELCH-LIKE PROTEIN DIABLO"/>
    <property type="match status" value="1"/>
</dbReference>
<evidence type="ECO:0000313" key="3">
    <source>
        <dbReference type="Proteomes" id="UP000515135"/>
    </source>
</evidence>